<dbReference type="InterPro" id="IPR050833">
    <property type="entry name" value="Poly_Biosynth_Transport"/>
</dbReference>
<feature type="transmembrane region" description="Helical" evidence="7">
    <location>
        <begin position="351"/>
        <end position="373"/>
    </location>
</feature>
<evidence type="ECO:0000313" key="8">
    <source>
        <dbReference type="EMBL" id="PYA68850.1"/>
    </source>
</evidence>
<organism evidence="8 9">
    <name type="scientific">Serratia marcescens</name>
    <dbReference type="NCBI Taxonomy" id="615"/>
    <lineage>
        <taxon>Bacteria</taxon>
        <taxon>Pseudomonadati</taxon>
        <taxon>Pseudomonadota</taxon>
        <taxon>Gammaproteobacteria</taxon>
        <taxon>Enterobacterales</taxon>
        <taxon>Yersiniaceae</taxon>
        <taxon>Serratia</taxon>
    </lineage>
</organism>
<feature type="transmembrane region" description="Helical" evidence="7">
    <location>
        <begin position="165"/>
        <end position="184"/>
    </location>
</feature>
<sequence>MSVLSNAKWITLSQMGKVFTQLMSMFVLARLLPPSEFGLMAMALVVINFSLLIRDLGTSAAIIQHNELKDSTTNAIFGLNITMGTVIAIVIALFSPLIAAAFKEPRLTDMLLLLCISFPIASSGSTHLALLERNSKFMIVSLIELSAGILALIAAIILAYMGVGVYSLVFSNLLTAIISTSLLWMKSGWRPKITQIFNKKELKTIFSFSSNLTLFNFVNYFSRNADSMFIGRFMNANILGAYSLAYRIMLFPLQNLTFIASRSLFPIMSRQQDNVLEVKKLFLKSIDVISFIVFPLMVGLATLREPFFNIAFGPEWALSATIMLWLAPTGIVQSLTSSTGAVLMSKGRSGMLLMLGILGMLLMISAFIIGVQFDITTLTMLYFFANVVNFIPAMSITMRLLEGSLFEVLARLIGPAFCSGIMCAALYWLQHISPLGFAINNIFSLIGASLFGGAVYLMSSLVFLRDRVGYFKKVILKKA</sequence>
<reference evidence="9" key="1">
    <citation type="submission" date="2018-06" db="EMBL/GenBank/DDBJ databases">
        <title>Serratia marcescens genome sequencing and assembly.</title>
        <authorList>
            <person name="Martins R.C."/>
            <person name="Perdigao-Neto L.V."/>
            <person name="Costa S.F."/>
            <person name="Levin A.S.S."/>
        </authorList>
    </citation>
    <scope>NUCLEOTIDE SEQUENCE [LARGE SCALE GENOMIC DNA]</scope>
    <source>
        <strain evidence="9">1283</strain>
    </source>
</reference>
<feature type="transmembrane region" description="Helical" evidence="7">
    <location>
        <begin position="110"/>
        <end position="130"/>
    </location>
</feature>
<keyword evidence="9" id="KW-1185">Reference proteome</keyword>
<feature type="transmembrane region" description="Helical" evidence="7">
    <location>
        <begin position="408"/>
        <end position="430"/>
    </location>
</feature>
<feature type="transmembrane region" description="Helical" evidence="7">
    <location>
        <begin position="281"/>
        <end position="302"/>
    </location>
</feature>
<dbReference type="Pfam" id="PF13440">
    <property type="entry name" value="Polysacc_synt_3"/>
    <property type="match status" value="1"/>
</dbReference>
<comment type="caution">
    <text evidence="8">The sequence shown here is derived from an EMBL/GenBank/DDBJ whole genome shotgun (WGS) entry which is preliminary data.</text>
</comment>
<dbReference type="PANTHER" id="PTHR30250:SF10">
    <property type="entry name" value="LIPOPOLYSACCHARIDE BIOSYNTHESIS PROTEIN WZXC"/>
    <property type="match status" value="1"/>
</dbReference>
<evidence type="ECO:0000256" key="6">
    <source>
        <dbReference type="ARBA" id="ARBA00023136"/>
    </source>
</evidence>
<comment type="similarity">
    <text evidence="2">Belongs to the polysaccharide synthase family.</text>
</comment>
<dbReference type="Proteomes" id="UP000247823">
    <property type="component" value="Unassembled WGS sequence"/>
</dbReference>
<evidence type="ECO:0000256" key="7">
    <source>
        <dbReference type="SAM" id="Phobius"/>
    </source>
</evidence>
<evidence type="ECO:0000256" key="3">
    <source>
        <dbReference type="ARBA" id="ARBA00022475"/>
    </source>
</evidence>
<evidence type="ECO:0000256" key="2">
    <source>
        <dbReference type="ARBA" id="ARBA00007430"/>
    </source>
</evidence>
<keyword evidence="6 7" id="KW-0472">Membrane</keyword>
<keyword evidence="4 7" id="KW-0812">Transmembrane</keyword>
<evidence type="ECO:0000256" key="1">
    <source>
        <dbReference type="ARBA" id="ARBA00004651"/>
    </source>
</evidence>
<comment type="subcellular location">
    <subcellularLocation>
        <location evidence="1">Cell membrane</location>
        <topology evidence="1">Multi-pass membrane protein</topology>
    </subcellularLocation>
</comment>
<keyword evidence="3" id="KW-1003">Cell membrane</keyword>
<dbReference type="RefSeq" id="WP_110593257.1">
    <property type="nucleotide sequence ID" value="NZ_JAOWIM010000002.1"/>
</dbReference>
<dbReference type="EMBL" id="QJQB01000236">
    <property type="protein sequence ID" value="PYA68850.1"/>
    <property type="molecule type" value="Genomic_DNA"/>
</dbReference>
<evidence type="ECO:0000313" key="9">
    <source>
        <dbReference type="Proteomes" id="UP000247823"/>
    </source>
</evidence>
<feature type="transmembrane region" description="Helical" evidence="7">
    <location>
        <begin position="75"/>
        <end position="98"/>
    </location>
</feature>
<feature type="transmembrane region" description="Helical" evidence="7">
    <location>
        <begin position="37"/>
        <end position="54"/>
    </location>
</feature>
<evidence type="ECO:0000256" key="4">
    <source>
        <dbReference type="ARBA" id="ARBA00022692"/>
    </source>
</evidence>
<name>A0ABX5NID7_SERMA</name>
<keyword evidence="5 7" id="KW-1133">Transmembrane helix</keyword>
<feature type="transmembrane region" description="Helical" evidence="7">
    <location>
        <begin position="322"/>
        <end position="344"/>
    </location>
</feature>
<reference evidence="8 9" key="2">
    <citation type="submission" date="2018-06" db="EMBL/GenBank/DDBJ databases">
        <title>Serratia marcescens genome sequencing and assembly.</title>
        <authorList>
            <person name="Martins R.C.R."/>
            <person name="Perdigao-Neto L.V."/>
            <person name="Costa S.F."/>
            <person name="Levin A.S.S."/>
        </authorList>
    </citation>
    <scope>NUCLEOTIDE SEQUENCE [LARGE SCALE GENOMIC DNA]</scope>
    <source>
        <strain evidence="8 9">1283</strain>
    </source>
</reference>
<proteinExistence type="inferred from homology"/>
<feature type="transmembrane region" description="Helical" evidence="7">
    <location>
        <begin position="379"/>
        <end position="401"/>
    </location>
</feature>
<dbReference type="CDD" id="cd13127">
    <property type="entry name" value="MATE_tuaB_like"/>
    <property type="match status" value="1"/>
</dbReference>
<protein>
    <submittedName>
        <fullName evidence="8">Flippase</fullName>
    </submittedName>
</protein>
<feature type="transmembrane region" description="Helical" evidence="7">
    <location>
        <begin position="137"/>
        <end position="159"/>
    </location>
</feature>
<dbReference type="PANTHER" id="PTHR30250">
    <property type="entry name" value="PST FAMILY PREDICTED COLANIC ACID TRANSPORTER"/>
    <property type="match status" value="1"/>
</dbReference>
<feature type="transmembrane region" description="Helical" evidence="7">
    <location>
        <begin position="205"/>
        <end position="221"/>
    </location>
</feature>
<feature type="transmembrane region" description="Helical" evidence="7">
    <location>
        <begin position="241"/>
        <end position="260"/>
    </location>
</feature>
<evidence type="ECO:0000256" key="5">
    <source>
        <dbReference type="ARBA" id="ARBA00022989"/>
    </source>
</evidence>
<accession>A0ABX5NID7</accession>
<feature type="transmembrane region" description="Helical" evidence="7">
    <location>
        <begin position="442"/>
        <end position="464"/>
    </location>
</feature>
<gene>
    <name evidence="8" type="ORF">DMW51_10410</name>
</gene>